<dbReference type="CTD" id="68918495"/>
<reference evidence="1 2" key="2">
    <citation type="journal article" date="2011" name="PLoS Genet.">
        <title>Caenorhabditis briggsae recombinant inbred line genotypes reveal inter-strain incompatibility and the evolution of recombination.</title>
        <authorList>
            <person name="Ross J.A."/>
            <person name="Koboldt D.C."/>
            <person name="Staisch J.E."/>
            <person name="Chamberlin H.M."/>
            <person name="Gupta B.P."/>
            <person name="Miller R.D."/>
            <person name="Baird S.E."/>
            <person name="Haag E.S."/>
        </authorList>
    </citation>
    <scope>NUCLEOTIDE SEQUENCE [LARGE SCALE GENOMIC DNA]</scope>
    <source>
        <strain evidence="1 2">AF16</strain>
    </source>
</reference>
<dbReference type="RefSeq" id="XP_045100586.1">
    <property type="nucleotide sequence ID" value="XM_045237425.1"/>
</dbReference>
<dbReference type="AlphaFoldDB" id="B6IM99"/>
<dbReference type="HOGENOM" id="CLU_3430047_0_0_1"/>
<sequence>MIRVTCVYVDLQLKWFPSQ</sequence>
<protein>
    <submittedName>
        <fullName evidence="1">Protein CBG27035</fullName>
    </submittedName>
</protein>
<proteinExistence type="predicted"/>
<dbReference type="InParanoid" id="B6IM99"/>
<dbReference type="Proteomes" id="UP000008549">
    <property type="component" value="Unassembled WGS sequence"/>
</dbReference>
<accession>B6IM99</accession>
<keyword evidence="2" id="KW-1185">Reference proteome</keyword>
<dbReference type="KEGG" id="cbr:CBG_27035"/>
<organism evidence="1 2">
    <name type="scientific">Caenorhabditis briggsae</name>
    <dbReference type="NCBI Taxonomy" id="6238"/>
    <lineage>
        <taxon>Eukaryota</taxon>
        <taxon>Metazoa</taxon>
        <taxon>Ecdysozoa</taxon>
        <taxon>Nematoda</taxon>
        <taxon>Chromadorea</taxon>
        <taxon>Rhabditida</taxon>
        <taxon>Rhabditina</taxon>
        <taxon>Rhabditomorpha</taxon>
        <taxon>Rhabditoidea</taxon>
        <taxon>Rhabditidae</taxon>
        <taxon>Peloderinae</taxon>
        <taxon>Caenorhabditis</taxon>
    </lineage>
</organism>
<gene>
    <name evidence="1" type="ORF">CBG27035</name>
    <name evidence="1" type="ORF">CBG_27035</name>
</gene>
<dbReference type="GeneID" id="68918495"/>
<evidence type="ECO:0000313" key="1">
    <source>
        <dbReference type="EMBL" id="CAS01029.1"/>
    </source>
</evidence>
<reference evidence="1 2" key="1">
    <citation type="journal article" date="2003" name="PLoS Biol.">
        <title>The genome sequence of Caenorhabditis briggsae: a platform for comparative genomics.</title>
        <authorList>
            <person name="Stein L.D."/>
            <person name="Bao Z."/>
            <person name="Blasiar D."/>
            <person name="Blumenthal T."/>
            <person name="Brent M.R."/>
            <person name="Chen N."/>
            <person name="Chinwalla A."/>
            <person name="Clarke L."/>
            <person name="Clee C."/>
            <person name="Coghlan A."/>
            <person name="Coulson A."/>
            <person name="D'Eustachio P."/>
            <person name="Fitch D.H."/>
            <person name="Fulton L.A."/>
            <person name="Fulton R.E."/>
            <person name="Griffiths-Jones S."/>
            <person name="Harris T.W."/>
            <person name="Hillier L.W."/>
            <person name="Kamath R."/>
            <person name="Kuwabara P.E."/>
            <person name="Mardis E.R."/>
            <person name="Marra M.A."/>
            <person name="Miner T.L."/>
            <person name="Minx P."/>
            <person name="Mullikin J.C."/>
            <person name="Plumb R.W."/>
            <person name="Rogers J."/>
            <person name="Schein J.E."/>
            <person name="Sohrmann M."/>
            <person name="Spieth J."/>
            <person name="Stajich J.E."/>
            <person name="Wei C."/>
            <person name="Willey D."/>
            <person name="Wilson R.K."/>
            <person name="Durbin R."/>
            <person name="Waterston R.H."/>
        </authorList>
    </citation>
    <scope>NUCLEOTIDE SEQUENCE [LARGE SCALE GENOMIC DNA]</scope>
    <source>
        <strain evidence="1 2">AF16</strain>
    </source>
</reference>
<dbReference type="EMBL" id="HE601533">
    <property type="protein sequence ID" value="CAS01029.1"/>
    <property type="molecule type" value="Genomic_DNA"/>
</dbReference>
<name>B6IM99_CAEBR</name>
<evidence type="ECO:0000313" key="2">
    <source>
        <dbReference type="Proteomes" id="UP000008549"/>
    </source>
</evidence>